<sequence length="230" mass="25575">MLGNIEWADTPEDAMALQNKLREHVSLHNDFKDVKIICGVDCSYDLQTNMSRAVLCAFSYPELDLLESAMAHLPTIFPYVPGLLSFREIPVILEAFKVTSIKPDLLMVDGMGIAHPRRMGIATHLGLCLDIPAIGVGKSLLCGRYDMPGSLKGNQSPLIHKKEIIGTVLRTKDNINPLFISPGHKIDHETAVQMVLNCVRKYKLPEPTHTADKFSKIRPVKTLPAQRNLI</sequence>
<accession>A0A2W5HNU3</accession>
<comment type="similarity">
    <text evidence="6">Belongs to the endonuclease V family.</text>
</comment>
<dbReference type="Proteomes" id="UP000249739">
    <property type="component" value="Unassembled WGS sequence"/>
</dbReference>
<keyword evidence="6" id="KW-0227">DNA damage</keyword>
<dbReference type="PANTHER" id="PTHR28511:SF1">
    <property type="entry name" value="ENDONUCLEASE V"/>
    <property type="match status" value="1"/>
</dbReference>
<dbReference type="GO" id="GO:0043737">
    <property type="term" value="F:deoxyribonuclease V activity"/>
    <property type="evidence" value="ECO:0007669"/>
    <property type="project" value="UniProtKB-UniRule"/>
</dbReference>
<dbReference type="HAMAP" id="MF_00801">
    <property type="entry name" value="Endonuclease_5"/>
    <property type="match status" value="1"/>
</dbReference>
<keyword evidence="2 6" id="KW-0963">Cytoplasm</keyword>
<dbReference type="GO" id="GO:0016891">
    <property type="term" value="F:RNA endonuclease activity producing 5'-phosphomonoesters, hydrolytic mechanism"/>
    <property type="evidence" value="ECO:0007669"/>
    <property type="project" value="TreeGrafter"/>
</dbReference>
<dbReference type="GO" id="GO:0000287">
    <property type="term" value="F:magnesium ion binding"/>
    <property type="evidence" value="ECO:0007669"/>
    <property type="project" value="UniProtKB-UniRule"/>
</dbReference>
<keyword evidence="3 6" id="KW-0540">Nuclease</keyword>
<dbReference type="Pfam" id="PF04493">
    <property type="entry name" value="Endonuclease_5"/>
    <property type="match status" value="1"/>
</dbReference>
<keyword evidence="6" id="KW-0479">Metal-binding</keyword>
<reference evidence="7 8" key="1">
    <citation type="submission" date="2017-08" db="EMBL/GenBank/DDBJ databases">
        <title>Infants hospitalized years apart are colonized by the same room-sourced microbial strains.</title>
        <authorList>
            <person name="Brooks B."/>
            <person name="Olm M.R."/>
            <person name="Firek B.A."/>
            <person name="Baker R."/>
            <person name="Thomas B.C."/>
            <person name="Morowitz M.J."/>
            <person name="Banfield J.F."/>
        </authorList>
    </citation>
    <scope>NUCLEOTIDE SEQUENCE [LARGE SCALE GENOMIC DNA]</scope>
    <source>
        <strain evidence="7">S2_006_000_R2_64</strain>
    </source>
</reference>
<comment type="cofactor">
    <cofactor evidence="6">
        <name>Mg(2+)</name>
        <dbReference type="ChEBI" id="CHEBI:18420"/>
    </cofactor>
</comment>
<keyword evidence="6" id="KW-0460">Magnesium</keyword>
<evidence type="ECO:0000256" key="3">
    <source>
        <dbReference type="ARBA" id="ARBA00022722"/>
    </source>
</evidence>
<evidence type="ECO:0000256" key="4">
    <source>
        <dbReference type="ARBA" id="ARBA00022759"/>
    </source>
</evidence>
<evidence type="ECO:0000256" key="6">
    <source>
        <dbReference type="HAMAP-Rule" id="MF_00801"/>
    </source>
</evidence>
<gene>
    <name evidence="6" type="primary">nfi</name>
    <name evidence="7" type="ORF">DI586_00935</name>
</gene>
<comment type="function">
    <text evidence="6">DNA repair enzyme involved in the repair of deaminated bases. Selectively cleaves double-stranded DNA at the second phosphodiester bond 3' to a deoxyinosine leaving behind the intact lesion on the nicked DNA.</text>
</comment>
<keyword evidence="6" id="KW-0234">DNA repair</keyword>
<feature type="binding site" evidence="6">
    <location>
        <position position="41"/>
    </location>
    <ligand>
        <name>Mg(2+)</name>
        <dbReference type="ChEBI" id="CHEBI:18420"/>
    </ligand>
</feature>
<comment type="caution">
    <text evidence="7">The sequence shown here is derived from an EMBL/GenBank/DDBJ whole genome shotgun (WGS) entry which is preliminary data.</text>
</comment>
<dbReference type="GO" id="GO:0005737">
    <property type="term" value="C:cytoplasm"/>
    <property type="evidence" value="ECO:0007669"/>
    <property type="project" value="UniProtKB-SubCell"/>
</dbReference>
<keyword evidence="5 6" id="KW-0378">Hydrolase</keyword>
<dbReference type="EC" id="3.1.21.7" evidence="6"/>
<name>A0A2W5HNU3_9BACT</name>
<dbReference type="InterPro" id="IPR007581">
    <property type="entry name" value="Endonuclease-V"/>
</dbReference>
<comment type="catalytic activity">
    <reaction evidence="6">
        <text>Endonucleolytic cleavage at apurinic or apyrimidinic sites to products with a 5'-phosphate.</text>
        <dbReference type="EC" id="3.1.21.7"/>
    </reaction>
</comment>
<comment type="subcellular location">
    <subcellularLocation>
        <location evidence="1 6">Cytoplasm</location>
    </subcellularLocation>
</comment>
<dbReference type="NCBIfam" id="NF008629">
    <property type="entry name" value="PRK11617.1"/>
    <property type="match status" value="1"/>
</dbReference>
<dbReference type="EMBL" id="QFOT01000004">
    <property type="protein sequence ID" value="PZP57292.1"/>
    <property type="molecule type" value="Genomic_DNA"/>
</dbReference>
<feature type="site" description="Interaction with target DNA" evidence="6">
    <location>
        <position position="79"/>
    </location>
</feature>
<protein>
    <recommendedName>
        <fullName evidence="6">Endonuclease V</fullName>
        <ecNumber evidence="6">3.1.21.7</ecNumber>
    </recommendedName>
    <alternativeName>
        <fullName evidence="6">Deoxyinosine 3'endonuclease</fullName>
    </alternativeName>
    <alternativeName>
        <fullName evidence="6">Deoxyribonuclease V</fullName>
        <shortName evidence="6">DNase V</shortName>
    </alternativeName>
</protein>
<dbReference type="CDD" id="cd06559">
    <property type="entry name" value="Endonuclease_V"/>
    <property type="match status" value="1"/>
</dbReference>
<dbReference type="GO" id="GO:0006281">
    <property type="term" value="P:DNA repair"/>
    <property type="evidence" value="ECO:0007669"/>
    <property type="project" value="UniProtKB-UniRule"/>
</dbReference>
<dbReference type="GO" id="GO:0003727">
    <property type="term" value="F:single-stranded RNA binding"/>
    <property type="evidence" value="ECO:0007669"/>
    <property type="project" value="TreeGrafter"/>
</dbReference>
<dbReference type="AlphaFoldDB" id="A0A2W5HNU3"/>
<organism evidence="7 8">
    <name type="scientific">Micavibrio aeruginosavorus</name>
    <dbReference type="NCBI Taxonomy" id="349221"/>
    <lineage>
        <taxon>Bacteria</taxon>
        <taxon>Pseudomonadati</taxon>
        <taxon>Bdellovibrionota</taxon>
        <taxon>Bdellovibrionia</taxon>
        <taxon>Bdellovibrionales</taxon>
        <taxon>Pseudobdellovibrionaceae</taxon>
        <taxon>Micavibrio</taxon>
    </lineage>
</organism>
<dbReference type="PANTHER" id="PTHR28511">
    <property type="entry name" value="ENDONUCLEASE V"/>
    <property type="match status" value="1"/>
</dbReference>
<evidence type="ECO:0000313" key="7">
    <source>
        <dbReference type="EMBL" id="PZP57292.1"/>
    </source>
</evidence>
<proteinExistence type="inferred from homology"/>
<keyword evidence="4 6" id="KW-0255">Endonuclease</keyword>
<dbReference type="Gene3D" id="3.30.2170.10">
    <property type="entry name" value="archaeoglobus fulgidus dsm 4304 superfamily"/>
    <property type="match status" value="1"/>
</dbReference>
<feature type="binding site" evidence="6">
    <location>
        <position position="109"/>
    </location>
    <ligand>
        <name>Mg(2+)</name>
        <dbReference type="ChEBI" id="CHEBI:18420"/>
    </ligand>
</feature>
<evidence type="ECO:0000256" key="1">
    <source>
        <dbReference type="ARBA" id="ARBA00004496"/>
    </source>
</evidence>
<evidence type="ECO:0000256" key="2">
    <source>
        <dbReference type="ARBA" id="ARBA00022490"/>
    </source>
</evidence>
<evidence type="ECO:0000256" key="5">
    <source>
        <dbReference type="ARBA" id="ARBA00022801"/>
    </source>
</evidence>
<evidence type="ECO:0000313" key="8">
    <source>
        <dbReference type="Proteomes" id="UP000249739"/>
    </source>
</evidence>